<dbReference type="InterPro" id="IPR044911">
    <property type="entry name" value="V-type_ATPase_csu/dsu_dom_3"/>
</dbReference>
<accession>A0A401UHT8</accession>
<evidence type="ECO:0000313" key="4">
    <source>
        <dbReference type="Proteomes" id="UP000287872"/>
    </source>
</evidence>
<proteinExistence type="predicted"/>
<evidence type="ECO:0000256" key="2">
    <source>
        <dbReference type="ARBA" id="ARBA00023065"/>
    </source>
</evidence>
<comment type="caution">
    <text evidence="3">The sequence shown here is derived from an EMBL/GenBank/DDBJ whole genome shotgun (WGS) entry which is preliminary data.</text>
</comment>
<dbReference type="RefSeq" id="WP_124998221.1">
    <property type="nucleotide sequence ID" value="NZ_BHYK01000003.1"/>
</dbReference>
<dbReference type="SUPFAM" id="SSF103486">
    <property type="entry name" value="V-type ATP synthase subunit C"/>
    <property type="match status" value="1"/>
</dbReference>
<dbReference type="AlphaFoldDB" id="A0A401UHT8"/>
<dbReference type="Pfam" id="PF01992">
    <property type="entry name" value="vATP-synt_AC39"/>
    <property type="match status" value="1"/>
</dbReference>
<keyword evidence="1" id="KW-0813">Transport</keyword>
<organism evidence="3 4">
    <name type="scientific">Clostridium tagluense</name>
    <dbReference type="NCBI Taxonomy" id="360422"/>
    <lineage>
        <taxon>Bacteria</taxon>
        <taxon>Bacillati</taxon>
        <taxon>Bacillota</taxon>
        <taxon>Clostridia</taxon>
        <taxon>Eubacteriales</taxon>
        <taxon>Clostridiaceae</taxon>
        <taxon>Clostridium</taxon>
    </lineage>
</organism>
<dbReference type="InterPro" id="IPR050873">
    <property type="entry name" value="V-ATPase_V0D/AC39_subunit"/>
</dbReference>
<dbReference type="GO" id="GO:0046961">
    <property type="term" value="F:proton-transporting ATPase activity, rotational mechanism"/>
    <property type="evidence" value="ECO:0007669"/>
    <property type="project" value="InterPro"/>
</dbReference>
<gene>
    <name evidence="3" type="ORF">Ctaglu_07440</name>
</gene>
<evidence type="ECO:0000313" key="3">
    <source>
        <dbReference type="EMBL" id="GCD09121.1"/>
    </source>
</evidence>
<dbReference type="InterPro" id="IPR002843">
    <property type="entry name" value="ATPase_V0-cplx_csu/dsu"/>
</dbReference>
<keyword evidence="4" id="KW-1185">Reference proteome</keyword>
<keyword evidence="2" id="KW-0406">Ion transport</keyword>
<dbReference type="EMBL" id="BHYK01000003">
    <property type="protein sequence ID" value="GCD09121.1"/>
    <property type="molecule type" value="Genomic_DNA"/>
</dbReference>
<dbReference type="InterPro" id="IPR036079">
    <property type="entry name" value="ATPase_csu/dsu_sf"/>
</dbReference>
<protein>
    <recommendedName>
        <fullName evidence="5">V-type ATP synthase subunit C</fullName>
    </recommendedName>
</protein>
<evidence type="ECO:0000256" key="1">
    <source>
        <dbReference type="ARBA" id="ARBA00022448"/>
    </source>
</evidence>
<dbReference type="PANTHER" id="PTHR38682:SF1">
    <property type="entry name" value="V-TYPE ATP SYNTHASE SUBUNIT C"/>
    <property type="match status" value="1"/>
</dbReference>
<dbReference type="PANTHER" id="PTHR38682">
    <property type="entry name" value="V-TYPE ATP SYNTHASE SUBUNIT C"/>
    <property type="match status" value="1"/>
</dbReference>
<dbReference type="OrthoDB" id="9816136at2"/>
<evidence type="ECO:0008006" key="5">
    <source>
        <dbReference type="Google" id="ProtNLM"/>
    </source>
</evidence>
<name>A0A401UHT8_9CLOT</name>
<dbReference type="Proteomes" id="UP000287872">
    <property type="component" value="Unassembled WGS sequence"/>
</dbReference>
<reference evidence="3 4" key="1">
    <citation type="submission" date="2018-11" db="EMBL/GenBank/DDBJ databases">
        <title>Genome sequencing and assembly of Clostridium tagluense strain A121.</title>
        <authorList>
            <person name="Murakami T."/>
            <person name="Segawa T."/>
            <person name="Shcherbakova V.A."/>
            <person name="Mori H."/>
            <person name="Yoshimura Y."/>
        </authorList>
    </citation>
    <scope>NUCLEOTIDE SEQUENCE [LARGE SCALE GENOMIC DNA]</scope>
    <source>
        <strain evidence="3 4">A121</strain>
    </source>
</reference>
<sequence>MGSVVKFSAINTKVKAMMGKMLSLDQYSKLLNCKDLKSTLKVLKEETSYGELLEAYNLEKIHRGDLEVILHKYYISTYSKFINYFDGEYRSLVKTFFIRWEIEDLKVILRGKYLGLSGEEIDKKLIARSSLNKVDYDYLLALKSVEDVIDGLKGSIYYKSLKNLAKDTSTKGLFRIETELDFVYFTSIRRELKHLDKENKEVVYSVMSLEADLLNLGWIYRGKTFYKISPEELFNYTIYNGYKLSKEKLKQLCYINNIEEFNNILEKTPYASIYEKDDYNLIEKREREFQKKYFKKILRENKTNISMVISYLVVYRIEIRDIISIIEQKRYDMDMSEGINYVSVTL</sequence>
<dbReference type="Gene3D" id="1.10.132.50">
    <property type="entry name" value="ATP synthase (C/AC39) subunit, domain 3"/>
    <property type="match status" value="3"/>
</dbReference>